<accession>A0A532UPT0</accession>
<comment type="caution">
    <text evidence="1">The sequence shown here is derived from an EMBL/GenBank/DDBJ whole genome shotgun (WGS) entry which is preliminary data.</text>
</comment>
<organism evidence="1 2">
    <name type="scientific">candidate division LCP-89 bacterium B3_LCP</name>
    <dbReference type="NCBI Taxonomy" id="2012998"/>
    <lineage>
        <taxon>Bacteria</taxon>
        <taxon>Pseudomonadati</taxon>
        <taxon>Bacteria division LCP-89</taxon>
    </lineage>
</organism>
<evidence type="ECO:0000313" key="2">
    <source>
        <dbReference type="Proteomes" id="UP000319619"/>
    </source>
</evidence>
<dbReference type="GO" id="GO:0019213">
    <property type="term" value="F:deacetylase activity"/>
    <property type="evidence" value="ECO:0007669"/>
    <property type="project" value="InterPro"/>
</dbReference>
<dbReference type="InterPro" id="IPR024078">
    <property type="entry name" value="LmbE-like_dom_sf"/>
</dbReference>
<dbReference type="NCBIfam" id="TIGR04001">
    <property type="entry name" value="thiol_BshB1"/>
    <property type="match status" value="1"/>
</dbReference>
<sequence length="251" mass="28221">MKKKNNHPAGLDVLAVGSHPDDIELSCAGTLIKLARMGYRVGILDLTEGEMGTRGSEEERHLEAQNAAEIMGLTVRENAGLPDGHLQPDWETKLTLIKILRKYRPKLWIIPLPRDRHPDHAATGQAAQAAAFLAGLRKVDTGQEPFRPTWTLNYFLRWEDQPSFVVDVSDTFETRIEAIKAYSSQFDPKTEGPKTFISRPQFLEGIIARAKYYGSKIEAAYGEPFKSQETLRVDDPVKFLTGIDSEWATLR</sequence>
<dbReference type="Proteomes" id="UP000319619">
    <property type="component" value="Unassembled WGS sequence"/>
</dbReference>
<dbReference type="InterPro" id="IPR003737">
    <property type="entry name" value="GlcNAc_PI_deacetylase-related"/>
</dbReference>
<reference evidence="1 2" key="1">
    <citation type="submission" date="2017-06" db="EMBL/GenBank/DDBJ databases">
        <title>Novel microbial phyla capable of carbon fixation and sulfur reduction in deep-sea sediments.</title>
        <authorList>
            <person name="Huang J."/>
            <person name="Baker B."/>
            <person name="Wang Y."/>
        </authorList>
    </citation>
    <scope>NUCLEOTIDE SEQUENCE [LARGE SCALE GENOMIC DNA]</scope>
    <source>
        <strain evidence="1">B3_LCP</strain>
    </source>
</reference>
<dbReference type="PANTHER" id="PTHR12993:SF30">
    <property type="entry name" value="N-ACETYL-ALPHA-D-GLUCOSAMINYL L-MALATE DEACETYLASE 1"/>
    <property type="match status" value="1"/>
</dbReference>
<dbReference type="AlphaFoldDB" id="A0A532UPT0"/>
<protein>
    <submittedName>
        <fullName evidence="1">Bacillithiol biosynthesis deacetylase BshB1</fullName>
    </submittedName>
</protein>
<dbReference type="GO" id="GO:0016811">
    <property type="term" value="F:hydrolase activity, acting on carbon-nitrogen (but not peptide) bonds, in linear amides"/>
    <property type="evidence" value="ECO:0007669"/>
    <property type="project" value="TreeGrafter"/>
</dbReference>
<gene>
    <name evidence="1" type="primary">bshB1</name>
    <name evidence="1" type="ORF">CEE37_14635</name>
</gene>
<proteinExistence type="predicted"/>
<dbReference type="Gene3D" id="3.40.50.10320">
    <property type="entry name" value="LmbE-like"/>
    <property type="match status" value="1"/>
</dbReference>
<dbReference type="GO" id="GO:0071793">
    <property type="term" value="P:bacillithiol biosynthetic process"/>
    <property type="evidence" value="ECO:0007669"/>
    <property type="project" value="InterPro"/>
</dbReference>
<dbReference type="PANTHER" id="PTHR12993">
    <property type="entry name" value="N-ACETYLGLUCOSAMINYL-PHOSPHATIDYLINOSITOL DE-N-ACETYLASE-RELATED"/>
    <property type="match status" value="1"/>
</dbReference>
<dbReference type="Pfam" id="PF02585">
    <property type="entry name" value="PIG-L"/>
    <property type="match status" value="1"/>
</dbReference>
<dbReference type="SUPFAM" id="SSF102588">
    <property type="entry name" value="LmbE-like"/>
    <property type="match status" value="1"/>
</dbReference>
<dbReference type="EMBL" id="NJBN01000014">
    <property type="protein sequence ID" value="TKJ36946.1"/>
    <property type="molecule type" value="Genomic_DNA"/>
</dbReference>
<name>A0A532UPT0_UNCL8</name>
<evidence type="ECO:0000313" key="1">
    <source>
        <dbReference type="EMBL" id="TKJ36946.1"/>
    </source>
</evidence>
<dbReference type="InterPro" id="IPR023842">
    <property type="entry name" value="Bacillithiol_biosynth_BshB1"/>
</dbReference>